<reference evidence="1" key="1">
    <citation type="submission" date="2020-05" db="EMBL/GenBank/DDBJ databases">
        <authorList>
            <person name="Chiriac C."/>
            <person name="Salcher M."/>
            <person name="Ghai R."/>
            <person name="Kavagutti S V."/>
        </authorList>
    </citation>
    <scope>NUCLEOTIDE SEQUENCE</scope>
</reference>
<evidence type="ECO:0000313" key="1">
    <source>
        <dbReference type="EMBL" id="CAB5224072.1"/>
    </source>
</evidence>
<organism evidence="1">
    <name type="scientific">uncultured Caudovirales phage</name>
    <dbReference type="NCBI Taxonomy" id="2100421"/>
    <lineage>
        <taxon>Viruses</taxon>
        <taxon>Duplodnaviria</taxon>
        <taxon>Heunggongvirae</taxon>
        <taxon>Uroviricota</taxon>
        <taxon>Caudoviricetes</taxon>
        <taxon>Peduoviridae</taxon>
        <taxon>Maltschvirus</taxon>
        <taxon>Maltschvirus maltsch</taxon>
    </lineage>
</organism>
<sequence>MKTVRSISGAWLKTIAKNAFPSKPHAGRVKALAEALQISARSCYAYVAEERRVPEEVEQRFITLFGKVAEDGWRTIEMQRPRYERKQKDERVPGLSKVQAEEIRTDWRSRAIRSSSILAQDVLGHALDWEQNPMTLGRLRMIDERLDEEEARIKYPQGFDTLAISEDWLALCKVCGMVGAVDDKVKEVNGLVFNVTCETYSHRVGA</sequence>
<gene>
    <name evidence="1" type="ORF">UFOVP394_23</name>
</gene>
<accession>A0A6J7X6Q9</accession>
<name>A0A6J7X6Q9_9CAUD</name>
<proteinExistence type="predicted"/>
<dbReference type="EMBL" id="LR798333">
    <property type="protein sequence ID" value="CAB5224072.1"/>
    <property type="molecule type" value="Genomic_DNA"/>
</dbReference>
<protein>
    <submittedName>
        <fullName evidence="1">Uncharacterized protein</fullName>
    </submittedName>
</protein>